<evidence type="ECO:0000313" key="7">
    <source>
        <dbReference type="EMBL" id="ADF39005.1"/>
    </source>
</evidence>
<sequence length="124" mass="13388">MSLIMTAGMNQLPQHLISHGTALSNTIRQVAGSIGTAILVTITTQQTTEHLSNYTNTLTTNNDFFSSQLSQLGNSGIVSLYDAKAIKTSTIDGINDAFLFATLLGLVALLLSFFLRTPKINREK</sequence>
<keyword evidence="5 6" id="KW-0472">Membrane</keyword>
<evidence type="ECO:0000256" key="3">
    <source>
        <dbReference type="ARBA" id="ARBA00022692"/>
    </source>
</evidence>
<dbReference type="Proteomes" id="UP000002365">
    <property type="component" value="Chromosome"/>
</dbReference>
<gene>
    <name evidence="7" type="ordered locus">BMD_2152</name>
</gene>
<reference evidence="7 8" key="1">
    <citation type="journal article" date="2011" name="J. Bacteriol.">
        <title>Genome sequences of the biotechnologically important Bacillus megaterium strains QM B1551 and DSM319.</title>
        <authorList>
            <person name="Eppinger M."/>
            <person name="Bunk B."/>
            <person name="Johns M.A."/>
            <person name="Edirisinghe J.N."/>
            <person name="Kutumbaka K.K."/>
            <person name="Koenig S.S."/>
            <person name="Huot Creasy H."/>
            <person name="Rosovitz M.J."/>
            <person name="Riley D.R."/>
            <person name="Daugherty S."/>
            <person name="Martin M."/>
            <person name="Elbourne L.D."/>
            <person name="Paulsen I."/>
            <person name="Biedendieck R."/>
            <person name="Braun C."/>
            <person name="Grayburn S."/>
            <person name="Dhingra S."/>
            <person name="Lukyanchuk V."/>
            <person name="Ball B."/>
            <person name="Ul-Qamar R."/>
            <person name="Seibel J."/>
            <person name="Bremer E."/>
            <person name="Jahn D."/>
            <person name="Ravel J."/>
            <person name="Vary P.S."/>
        </authorList>
    </citation>
    <scope>NUCLEOTIDE SEQUENCE [LARGE SCALE GENOMIC DNA]</scope>
    <source>
        <strain evidence="8">DSM 319 / IMG 1521</strain>
    </source>
</reference>
<keyword evidence="3 6" id="KW-0812">Transmembrane</keyword>
<evidence type="ECO:0000256" key="4">
    <source>
        <dbReference type="ARBA" id="ARBA00022989"/>
    </source>
</evidence>
<dbReference type="GO" id="GO:0016020">
    <property type="term" value="C:membrane"/>
    <property type="evidence" value="ECO:0007669"/>
    <property type="project" value="UniProtKB-SubCell"/>
</dbReference>
<accession>D5DFK5</accession>
<organism evidence="7 8">
    <name type="scientific">Priestia megaterium (strain DSM 319 / IMG 1521)</name>
    <name type="common">Bacillus megaterium</name>
    <dbReference type="NCBI Taxonomy" id="592022"/>
    <lineage>
        <taxon>Bacteria</taxon>
        <taxon>Bacillati</taxon>
        <taxon>Bacillota</taxon>
        <taxon>Bacilli</taxon>
        <taxon>Bacillales</taxon>
        <taxon>Bacillaceae</taxon>
        <taxon>Priestia</taxon>
    </lineage>
</organism>
<dbReference type="PANTHER" id="PTHR42718">
    <property type="entry name" value="MAJOR FACILITATOR SUPERFAMILY MULTIDRUG TRANSPORTER MFSC"/>
    <property type="match status" value="1"/>
</dbReference>
<dbReference type="PATRIC" id="fig|592022.4.peg.2102"/>
<feature type="transmembrane region" description="Helical" evidence="6">
    <location>
        <begin position="97"/>
        <end position="115"/>
    </location>
</feature>
<dbReference type="AlphaFoldDB" id="D5DFK5"/>
<dbReference type="PANTHER" id="PTHR42718:SF9">
    <property type="entry name" value="MAJOR FACILITATOR SUPERFAMILY MULTIDRUG TRANSPORTER MFSC"/>
    <property type="match status" value="1"/>
</dbReference>
<dbReference type="HOGENOM" id="CLU_171611_0_0_9"/>
<dbReference type="KEGG" id="bmd:BMD_2152"/>
<keyword evidence="4 6" id="KW-1133">Transmembrane helix</keyword>
<dbReference type="EMBL" id="CP001982">
    <property type="protein sequence ID" value="ADF39005.1"/>
    <property type="molecule type" value="Genomic_DNA"/>
</dbReference>
<protein>
    <submittedName>
        <fullName evidence="7">Multidrug resistance protein</fullName>
    </submittedName>
</protein>
<name>D5DFK5_PRIM3</name>
<dbReference type="SUPFAM" id="SSF103473">
    <property type="entry name" value="MFS general substrate transporter"/>
    <property type="match status" value="1"/>
</dbReference>
<comment type="subcellular location">
    <subcellularLocation>
        <location evidence="1">Membrane</location>
        <topology evidence="1">Multi-pass membrane protein</topology>
    </subcellularLocation>
</comment>
<evidence type="ECO:0000256" key="1">
    <source>
        <dbReference type="ARBA" id="ARBA00004141"/>
    </source>
</evidence>
<dbReference type="InterPro" id="IPR036259">
    <property type="entry name" value="MFS_trans_sf"/>
</dbReference>
<keyword evidence="2" id="KW-0813">Transport</keyword>
<evidence type="ECO:0000256" key="2">
    <source>
        <dbReference type="ARBA" id="ARBA00022448"/>
    </source>
</evidence>
<evidence type="ECO:0000256" key="5">
    <source>
        <dbReference type="ARBA" id="ARBA00023136"/>
    </source>
</evidence>
<evidence type="ECO:0000313" key="8">
    <source>
        <dbReference type="Proteomes" id="UP000002365"/>
    </source>
</evidence>
<proteinExistence type="predicted"/>
<evidence type="ECO:0000256" key="6">
    <source>
        <dbReference type="SAM" id="Phobius"/>
    </source>
</evidence>